<organism evidence="2 3">
    <name type="scientific">Floridaenema fluviatile BLCC-F154</name>
    <dbReference type="NCBI Taxonomy" id="3153640"/>
    <lineage>
        <taxon>Bacteria</taxon>
        <taxon>Bacillati</taxon>
        <taxon>Cyanobacteriota</taxon>
        <taxon>Cyanophyceae</taxon>
        <taxon>Oscillatoriophycideae</taxon>
        <taxon>Aerosakkonematales</taxon>
        <taxon>Aerosakkonemataceae</taxon>
        <taxon>Floridanema</taxon>
        <taxon>Floridanema fluviatile</taxon>
    </lineage>
</organism>
<feature type="transmembrane region" description="Helical" evidence="1">
    <location>
        <begin position="94"/>
        <end position="120"/>
    </location>
</feature>
<protein>
    <recommendedName>
        <fullName evidence="4">Photosystem I assembly protein Ycf4</fullName>
    </recommendedName>
</protein>
<keyword evidence="1" id="KW-0812">Transmembrane</keyword>
<accession>A0ABV4YFC6</accession>
<keyword evidence="3" id="KW-1185">Reference proteome</keyword>
<name>A0ABV4YFC6_9CYAN</name>
<reference evidence="2 3" key="1">
    <citation type="submission" date="2024-09" db="EMBL/GenBank/DDBJ databases">
        <title>Floridaenema gen nov. (Aerosakkonemataceae, Aerosakkonematales ord. nov., Cyanobacteria) from benthic tropical and subtropical fresh waters, with the description of four new species.</title>
        <authorList>
            <person name="Moretto J.A."/>
            <person name="Berthold D.E."/>
            <person name="Lefler F.W."/>
            <person name="Huang I.-S."/>
            <person name="Laughinghouse H. IV."/>
        </authorList>
    </citation>
    <scope>NUCLEOTIDE SEQUENCE [LARGE SCALE GENOMIC DNA]</scope>
    <source>
        <strain evidence="2 3">BLCC-F154</strain>
    </source>
</reference>
<comment type="caution">
    <text evidence="2">The sequence shown here is derived from an EMBL/GenBank/DDBJ whole genome shotgun (WGS) entry which is preliminary data.</text>
</comment>
<proteinExistence type="predicted"/>
<dbReference type="RefSeq" id="WP_413259022.1">
    <property type="nucleotide sequence ID" value="NZ_JBHFNS010000075.1"/>
</dbReference>
<gene>
    <name evidence="2" type="ORF">ACE1B6_19995</name>
</gene>
<evidence type="ECO:0000256" key="1">
    <source>
        <dbReference type="SAM" id="Phobius"/>
    </source>
</evidence>
<evidence type="ECO:0000313" key="3">
    <source>
        <dbReference type="Proteomes" id="UP001576776"/>
    </source>
</evidence>
<feature type="transmembrane region" description="Helical" evidence="1">
    <location>
        <begin position="35"/>
        <end position="56"/>
    </location>
</feature>
<evidence type="ECO:0000313" key="2">
    <source>
        <dbReference type="EMBL" id="MFB2937536.1"/>
    </source>
</evidence>
<evidence type="ECO:0008006" key="4">
    <source>
        <dbReference type="Google" id="ProtNLM"/>
    </source>
</evidence>
<dbReference type="Proteomes" id="UP001576776">
    <property type="component" value="Unassembled WGS sequence"/>
</dbReference>
<sequence>MLSSNKVPKGFKILSEFPILVIQYHERLSLYPIKFFLIIIVTFLTISAFIVVGYWLSTQPLSALQNRILQPDFWHFPRSGTVYFDENRFSVESLLFIIMFLSVPTALVIPNLVWTLFGIIEYRAFPEKLIVKYQLWGMSRTYLIPRDSLLYFQVYKVGGAQGTSYYWVLKAITNQKRFFFWRSQITLLSKKPMKYNDWLRTVLADFYEVKYQGS</sequence>
<dbReference type="EMBL" id="JBHFNS010000075">
    <property type="protein sequence ID" value="MFB2937536.1"/>
    <property type="molecule type" value="Genomic_DNA"/>
</dbReference>
<keyword evidence="1" id="KW-0472">Membrane</keyword>
<keyword evidence="1" id="KW-1133">Transmembrane helix</keyword>